<dbReference type="Proteomes" id="UP001280121">
    <property type="component" value="Unassembled WGS sequence"/>
</dbReference>
<dbReference type="Pfam" id="PF13456">
    <property type="entry name" value="RVT_3"/>
    <property type="match status" value="1"/>
</dbReference>
<dbReference type="PANTHER" id="PTHR47074:SF11">
    <property type="entry name" value="REVERSE TRANSCRIPTASE-LIKE PROTEIN"/>
    <property type="match status" value="1"/>
</dbReference>
<dbReference type="InterPro" id="IPR012337">
    <property type="entry name" value="RNaseH-like_sf"/>
</dbReference>
<name>A0AAD9XMY6_9ROSI</name>
<sequence>MHVRSVGNFWRSSEVGFFKINYNNVVYSRRGRIGIGIVVQDASGFIMASCFHVMEATFDVQLAKTAAIYKGIIFGGDCGLALYVIEFDAEVVVNWINSGNHLNSVCDIILTDFSSLMSCSDGMTINHVSRLTNQVAHKLAKNALLIAEDIYWI</sequence>
<dbReference type="SUPFAM" id="SSF53098">
    <property type="entry name" value="Ribonuclease H-like"/>
    <property type="match status" value="1"/>
</dbReference>
<accession>A0AAD9XMY6</accession>
<dbReference type="GO" id="GO:0003676">
    <property type="term" value="F:nucleic acid binding"/>
    <property type="evidence" value="ECO:0007669"/>
    <property type="project" value="InterPro"/>
</dbReference>
<gene>
    <name evidence="2" type="ORF">Ddye_001153</name>
</gene>
<evidence type="ECO:0000313" key="3">
    <source>
        <dbReference type="Proteomes" id="UP001280121"/>
    </source>
</evidence>
<feature type="domain" description="RNase H type-1" evidence="1">
    <location>
        <begin position="25"/>
        <end position="143"/>
    </location>
</feature>
<organism evidence="2 3">
    <name type="scientific">Dipteronia dyeriana</name>
    <dbReference type="NCBI Taxonomy" id="168575"/>
    <lineage>
        <taxon>Eukaryota</taxon>
        <taxon>Viridiplantae</taxon>
        <taxon>Streptophyta</taxon>
        <taxon>Embryophyta</taxon>
        <taxon>Tracheophyta</taxon>
        <taxon>Spermatophyta</taxon>
        <taxon>Magnoliopsida</taxon>
        <taxon>eudicotyledons</taxon>
        <taxon>Gunneridae</taxon>
        <taxon>Pentapetalae</taxon>
        <taxon>rosids</taxon>
        <taxon>malvids</taxon>
        <taxon>Sapindales</taxon>
        <taxon>Sapindaceae</taxon>
        <taxon>Hippocastanoideae</taxon>
        <taxon>Acereae</taxon>
        <taxon>Dipteronia</taxon>
    </lineage>
</organism>
<protein>
    <recommendedName>
        <fullName evidence="1">RNase H type-1 domain-containing protein</fullName>
    </recommendedName>
</protein>
<proteinExistence type="predicted"/>
<dbReference type="InterPro" id="IPR036397">
    <property type="entry name" value="RNaseH_sf"/>
</dbReference>
<evidence type="ECO:0000313" key="2">
    <source>
        <dbReference type="EMBL" id="KAK2662579.1"/>
    </source>
</evidence>
<dbReference type="InterPro" id="IPR044730">
    <property type="entry name" value="RNase_H-like_dom_plant"/>
</dbReference>
<evidence type="ECO:0000259" key="1">
    <source>
        <dbReference type="Pfam" id="PF13456"/>
    </source>
</evidence>
<dbReference type="GO" id="GO:0004523">
    <property type="term" value="F:RNA-DNA hybrid ribonuclease activity"/>
    <property type="evidence" value="ECO:0007669"/>
    <property type="project" value="InterPro"/>
</dbReference>
<dbReference type="PANTHER" id="PTHR47074">
    <property type="entry name" value="BNAC02G40300D PROTEIN"/>
    <property type="match status" value="1"/>
</dbReference>
<comment type="caution">
    <text evidence="2">The sequence shown here is derived from an EMBL/GenBank/DDBJ whole genome shotgun (WGS) entry which is preliminary data.</text>
</comment>
<reference evidence="2" key="1">
    <citation type="journal article" date="2023" name="Plant J.">
        <title>Genome sequences and population genomics provide insights into the demographic history, inbreeding, and mutation load of two 'living fossil' tree species of Dipteronia.</title>
        <authorList>
            <person name="Feng Y."/>
            <person name="Comes H.P."/>
            <person name="Chen J."/>
            <person name="Zhu S."/>
            <person name="Lu R."/>
            <person name="Zhang X."/>
            <person name="Li P."/>
            <person name="Qiu J."/>
            <person name="Olsen K.M."/>
            <person name="Qiu Y."/>
        </authorList>
    </citation>
    <scope>NUCLEOTIDE SEQUENCE</scope>
    <source>
        <strain evidence="2">KIB01</strain>
    </source>
</reference>
<keyword evidence="3" id="KW-1185">Reference proteome</keyword>
<dbReference type="Gene3D" id="3.30.420.10">
    <property type="entry name" value="Ribonuclease H-like superfamily/Ribonuclease H"/>
    <property type="match status" value="1"/>
</dbReference>
<dbReference type="AlphaFoldDB" id="A0AAD9XMY6"/>
<dbReference type="InterPro" id="IPR002156">
    <property type="entry name" value="RNaseH_domain"/>
</dbReference>
<dbReference type="InterPro" id="IPR052929">
    <property type="entry name" value="RNase_H-like_EbsB-rel"/>
</dbReference>
<dbReference type="CDD" id="cd06222">
    <property type="entry name" value="RNase_H_like"/>
    <property type="match status" value="1"/>
</dbReference>
<dbReference type="EMBL" id="JANJYI010000001">
    <property type="protein sequence ID" value="KAK2662579.1"/>
    <property type="molecule type" value="Genomic_DNA"/>
</dbReference>